<keyword evidence="2" id="KW-0328">Glycosyltransferase</keyword>
<dbReference type="InterPro" id="IPR057589">
    <property type="entry name" value="GT_PLOD"/>
</dbReference>
<evidence type="ECO:0000313" key="5">
    <source>
        <dbReference type="EMBL" id="CAD7283677.1"/>
    </source>
</evidence>
<keyword evidence="3" id="KW-0808">Transferase</keyword>
<dbReference type="AlphaFoldDB" id="A0A7R9GJQ7"/>
<feature type="non-terminal residue" evidence="5">
    <location>
        <position position="1"/>
    </location>
</feature>
<name>A0A7R9GJQ7_9CRUS</name>
<dbReference type="PANTHER" id="PTHR10730:SF53">
    <property type="entry name" value="GLYCOSYLTRANSFERASE 25 FAMILY MEMBER"/>
    <property type="match status" value="1"/>
</dbReference>
<accession>A0A7R9GJQ7</accession>
<keyword evidence="6" id="KW-1185">Reference proteome</keyword>
<organism evidence="5">
    <name type="scientific">Notodromas monacha</name>
    <dbReference type="NCBI Taxonomy" id="399045"/>
    <lineage>
        <taxon>Eukaryota</taxon>
        <taxon>Metazoa</taxon>
        <taxon>Ecdysozoa</taxon>
        <taxon>Arthropoda</taxon>
        <taxon>Crustacea</taxon>
        <taxon>Oligostraca</taxon>
        <taxon>Ostracoda</taxon>
        <taxon>Podocopa</taxon>
        <taxon>Podocopida</taxon>
        <taxon>Cypridocopina</taxon>
        <taxon>Cypridoidea</taxon>
        <taxon>Cyprididae</taxon>
        <taxon>Notodromas</taxon>
    </lineage>
</organism>
<proteinExistence type="inferred from homology"/>
<gene>
    <name evidence="5" type="ORF">NMOB1V02_LOCUS11290</name>
</gene>
<sequence length="260" mass="28739">MKPVSYLIVVASATLAISTKAVEIIVLTPKPIVPAATLEFMRSALGYGYKVEFLRGTDIILNLESALEDLGEIEGLIVLYCHGPGSLLNGGPHGIIAKFLKTQAKILFAAERNFRANETLTSLYPDVGSRKKFLSSTGFMGFASDILDLLASQTRSKKRDLHTFFSLAYLDPHLRQKFGIRLDTKSTIFHVLNNGIGELTLTMSGIAPVLKNEVEKNVPFVIQAYGSYLWELHQLANFIPGAWDPETKQCVACRMGYFNH</sequence>
<comment type="similarity">
    <text evidence="1">Belongs to the glycosyltransferase 25 family.</text>
</comment>
<dbReference type="GO" id="GO:0016740">
    <property type="term" value="F:transferase activity"/>
    <property type="evidence" value="ECO:0007669"/>
    <property type="project" value="UniProtKB-KW"/>
</dbReference>
<dbReference type="OrthoDB" id="69177at2759"/>
<dbReference type="Pfam" id="PF25342">
    <property type="entry name" value="GT_PLOD"/>
    <property type="match status" value="1"/>
</dbReference>
<dbReference type="Proteomes" id="UP000678499">
    <property type="component" value="Unassembled WGS sequence"/>
</dbReference>
<evidence type="ECO:0000259" key="4">
    <source>
        <dbReference type="Pfam" id="PF25342"/>
    </source>
</evidence>
<evidence type="ECO:0000256" key="1">
    <source>
        <dbReference type="ARBA" id="ARBA00006721"/>
    </source>
</evidence>
<dbReference type="EMBL" id="CAJPEX010005848">
    <property type="protein sequence ID" value="CAG0923829.1"/>
    <property type="molecule type" value="Genomic_DNA"/>
</dbReference>
<evidence type="ECO:0000256" key="3">
    <source>
        <dbReference type="ARBA" id="ARBA00022679"/>
    </source>
</evidence>
<dbReference type="EMBL" id="OA887885">
    <property type="protein sequence ID" value="CAD7283677.1"/>
    <property type="molecule type" value="Genomic_DNA"/>
</dbReference>
<evidence type="ECO:0000313" key="6">
    <source>
        <dbReference type="Proteomes" id="UP000678499"/>
    </source>
</evidence>
<reference evidence="5" key="1">
    <citation type="submission" date="2020-11" db="EMBL/GenBank/DDBJ databases">
        <authorList>
            <person name="Tran Van P."/>
        </authorList>
    </citation>
    <scope>NUCLEOTIDE SEQUENCE</scope>
</reference>
<protein>
    <recommendedName>
        <fullName evidence="4">PLOD1-3-like GT domain-containing protein</fullName>
    </recommendedName>
</protein>
<dbReference type="InterPro" id="IPR050757">
    <property type="entry name" value="Collagen_mod_GT25"/>
</dbReference>
<evidence type="ECO:0000256" key="2">
    <source>
        <dbReference type="ARBA" id="ARBA00022676"/>
    </source>
</evidence>
<dbReference type="PANTHER" id="PTHR10730">
    <property type="entry name" value="PROCOLLAGEN-LYSINE,2-OXOGLUTARATE 5-DIOXYGENASE/GLYCOSYLTRANSFERASE 25 FAMILY MEMBER"/>
    <property type="match status" value="1"/>
</dbReference>
<feature type="domain" description="PLOD1-3-like GT" evidence="4">
    <location>
        <begin position="59"/>
        <end position="247"/>
    </location>
</feature>